<evidence type="ECO:0000313" key="3">
    <source>
        <dbReference type="EMBL" id="GAK52985.1"/>
    </source>
</evidence>
<dbReference type="NCBIfam" id="TIGR02595">
    <property type="entry name" value="PEP_CTERM"/>
    <property type="match status" value="1"/>
</dbReference>
<gene>
    <name evidence="3" type="ORF">U14_04244</name>
</gene>
<reference evidence="3" key="1">
    <citation type="journal article" date="2015" name="PeerJ">
        <title>First genomic representation of candidate bacterial phylum KSB3 points to enhanced environmental sensing as a trigger of wastewater bulking.</title>
        <authorList>
            <person name="Sekiguchi Y."/>
            <person name="Ohashi A."/>
            <person name="Parks D.H."/>
            <person name="Yamauchi T."/>
            <person name="Tyson G.W."/>
            <person name="Hugenholtz P."/>
        </authorList>
    </citation>
    <scope>NUCLEOTIDE SEQUENCE [LARGE SCALE GENOMIC DNA]</scope>
</reference>
<protein>
    <recommendedName>
        <fullName evidence="2">Ice-binding protein C-terminal domain-containing protein</fullName>
    </recommendedName>
</protein>
<proteinExistence type="predicted"/>
<keyword evidence="4" id="KW-1185">Reference proteome</keyword>
<name>A0A0S6W3T6_9BACT</name>
<dbReference type="EMBL" id="DF820459">
    <property type="protein sequence ID" value="GAK52985.1"/>
    <property type="molecule type" value="Genomic_DNA"/>
</dbReference>
<evidence type="ECO:0000256" key="1">
    <source>
        <dbReference type="SAM" id="Phobius"/>
    </source>
</evidence>
<dbReference type="Proteomes" id="UP000030700">
    <property type="component" value="Unassembled WGS sequence"/>
</dbReference>
<organism evidence="3">
    <name type="scientific">Candidatus Moduliflexus flocculans</name>
    <dbReference type="NCBI Taxonomy" id="1499966"/>
    <lineage>
        <taxon>Bacteria</taxon>
        <taxon>Candidatus Moduliflexota</taxon>
        <taxon>Candidatus Moduliflexia</taxon>
        <taxon>Candidatus Moduliflexales</taxon>
        <taxon>Candidatus Moduliflexaceae</taxon>
    </lineage>
</organism>
<keyword evidence="1" id="KW-0472">Membrane</keyword>
<evidence type="ECO:0000313" key="4">
    <source>
        <dbReference type="Proteomes" id="UP000030700"/>
    </source>
</evidence>
<keyword evidence="1" id="KW-0812">Transmembrane</keyword>
<evidence type="ECO:0000259" key="2">
    <source>
        <dbReference type="Pfam" id="PF07589"/>
    </source>
</evidence>
<dbReference type="Pfam" id="PF07589">
    <property type="entry name" value="PEP-CTERM"/>
    <property type="match status" value="1"/>
</dbReference>
<feature type="transmembrane region" description="Helical" evidence="1">
    <location>
        <begin position="202"/>
        <end position="219"/>
    </location>
</feature>
<feature type="domain" description="Ice-binding protein C-terminal" evidence="2">
    <location>
        <begin position="199"/>
        <end position="221"/>
    </location>
</feature>
<sequence length="224" mass="23545">MVHVLYTMCKTAAYGWKNIMKKLLTVLLVAASMVILTTSAQALTFSLSEDGTGTNPLLTATFNDISDGVVELILQANLSATAYVTEWFFNLASGIDFNSLTFSGLYGDGVTPSDGYVMQNSPASYGFSFVFATNPVGDAVLNYDYTPLTYTIMGAGLSAEAFNITTAGGEYTRATIADPTAGDGSTYSVTAKGVPVSNVPEPATFLLLGGGLLALVGFSRKLKK</sequence>
<keyword evidence="1" id="KW-1133">Transmembrane helix</keyword>
<dbReference type="AlphaFoldDB" id="A0A0S6W3T6"/>
<dbReference type="InterPro" id="IPR013424">
    <property type="entry name" value="Ice-binding_C"/>
</dbReference>
<accession>A0A0S6W3T6</accession>
<dbReference type="HOGENOM" id="CLU_1188054_0_0_0"/>